<dbReference type="OrthoDB" id="5084297at2"/>
<keyword evidence="3" id="KW-1185">Reference proteome</keyword>
<proteinExistence type="predicted"/>
<name>A0A371NW16_9MICO</name>
<evidence type="ECO:0000313" key="2">
    <source>
        <dbReference type="EMBL" id="REJ07013.1"/>
    </source>
</evidence>
<accession>A0A371NW16</accession>
<feature type="transmembrane region" description="Helical" evidence="1">
    <location>
        <begin position="141"/>
        <end position="162"/>
    </location>
</feature>
<dbReference type="Proteomes" id="UP000262172">
    <property type="component" value="Unassembled WGS sequence"/>
</dbReference>
<dbReference type="Pfam" id="PF04854">
    <property type="entry name" value="DUF624"/>
    <property type="match status" value="1"/>
</dbReference>
<keyword evidence="1" id="KW-0812">Transmembrane</keyword>
<dbReference type="AlphaFoldDB" id="A0A371NW16"/>
<keyword evidence="1" id="KW-1133">Transmembrane helix</keyword>
<sequence>MTAGWTGRVMRMLGFLTTLVAVNLLVIAGTAAGLVVLGLFPALVAGGTVLLRGPGERGALRTFLGTYGAEFRRANLVGAPFLIAGALLLADAAVLPRLAGPAGAVLLVLTGVIAAAVLVVASAAVTLLVRYDDPAPAVLRHALLVAAGSPGAALAVVVTAVAVTAVALAVPVLLPLVGMSLPLLLAMKVLDRRLMALDPGHPLLAS</sequence>
<dbReference type="InterPro" id="IPR006938">
    <property type="entry name" value="DUF624"/>
</dbReference>
<evidence type="ECO:0000313" key="3">
    <source>
        <dbReference type="Proteomes" id="UP000262172"/>
    </source>
</evidence>
<gene>
    <name evidence="2" type="ORF">DY023_04745</name>
</gene>
<dbReference type="EMBL" id="QUAB01000024">
    <property type="protein sequence ID" value="REJ07013.1"/>
    <property type="molecule type" value="Genomic_DNA"/>
</dbReference>
<feature type="transmembrane region" description="Helical" evidence="1">
    <location>
        <begin position="74"/>
        <end position="96"/>
    </location>
</feature>
<feature type="transmembrane region" description="Helical" evidence="1">
    <location>
        <begin position="168"/>
        <end position="187"/>
    </location>
</feature>
<feature type="transmembrane region" description="Helical" evidence="1">
    <location>
        <begin position="34"/>
        <end position="53"/>
    </location>
</feature>
<organism evidence="2 3">
    <name type="scientific">Microbacterium bovistercoris</name>
    <dbReference type="NCBI Taxonomy" id="2293570"/>
    <lineage>
        <taxon>Bacteria</taxon>
        <taxon>Bacillati</taxon>
        <taxon>Actinomycetota</taxon>
        <taxon>Actinomycetes</taxon>
        <taxon>Micrococcales</taxon>
        <taxon>Microbacteriaceae</taxon>
        <taxon>Microbacterium</taxon>
    </lineage>
</organism>
<dbReference type="RefSeq" id="WP_116241202.1">
    <property type="nucleotide sequence ID" value="NZ_QUAB01000024.1"/>
</dbReference>
<protein>
    <submittedName>
        <fullName evidence="2">DUF624 domain-containing protein</fullName>
    </submittedName>
</protein>
<feature type="transmembrane region" description="Helical" evidence="1">
    <location>
        <begin position="102"/>
        <end position="129"/>
    </location>
</feature>
<evidence type="ECO:0000256" key="1">
    <source>
        <dbReference type="SAM" id="Phobius"/>
    </source>
</evidence>
<keyword evidence="1" id="KW-0472">Membrane</keyword>
<feature type="transmembrane region" description="Helical" evidence="1">
    <location>
        <begin position="12"/>
        <end position="28"/>
    </location>
</feature>
<reference evidence="2 3" key="1">
    <citation type="submission" date="2018-08" db="EMBL/GenBank/DDBJ databases">
        <title>Isolation, diversity and antifungal activity of Actinobacteria from cow dung.</title>
        <authorList>
            <person name="Ling L."/>
        </authorList>
    </citation>
    <scope>NUCLEOTIDE SEQUENCE [LARGE SCALE GENOMIC DNA]</scope>
    <source>
        <strain evidence="2 3">NEAU-LLE</strain>
    </source>
</reference>
<comment type="caution">
    <text evidence="2">The sequence shown here is derived from an EMBL/GenBank/DDBJ whole genome shotgun (WGS) entry which is preliminary data.</text>
</comment>